<proteinExistence type="predicted"/>
<evidence type="ECO:0000313" key="2">
    <source>
        <dbReference type="Proteomes" id="UP000799754"/>
    </source>
</evidence>
<reference evidence="1" key="1">
    <citation type="journal article" date="2020" name="Stud. Mycol.">
        <title>101 Dothideomycetes genomes: a test case for predicting lifestyles and emergence of pathogens.</title>
        <authorList>
            <person name="Haridas S."/>
            <person name="Albert R."/>
            <person name="Binder M."/>
            <person name="Bloem J."/>
            <person name="Labutti K."/>
            <person name="Salamov A."/>
            <person name="Andreopoulos B."/>
            <person name="Baker S."/>
            <person name="Barry K."/>
            <person name="Bills G."/>
            <person name="Bluhm B."/>
            <person name="Cannon C."/>
            <person name="Castanera R."/>
            <person name="Culley D."/>
            <person name="Daum C."/>
            <person name="Ezra D."/>
            <person name="Gonzalez J."/>
            <person name="Henrissat B."/>
            <person name="Kuo A."/>
            <person name="Liang C."/>
            <person name="Lipzen A."/>
            <person name="Lutzoni F."/>
            <person name="Magnuson J."/>
            <person name="Mondo S."/>
            <person name="Nolan M."/>
            <person name="Ohm R."/>
            <person name="Pangilinan J."/>
            <person name="Park H.-J."/>
            <person name="Ramirez L."/>
            <person name="Alfaro M."/>
            <person name="Sun H."/>
            <person name="Tritt A."/>
            <person name="Yoshinaga Y."/>
            <person name="Zwiers L.-H."/>
            <person name="Turgeon B."/>
            <person name="Goodwin S."/>
            <person name="Spatafora J."/>
            <person name="Crous P."/>
            <person name="Grigoriev I."/>
        </authorList>
    </citation>
    <scope>NUCLEOTIDE SEQUENCE</scope>
    <source>
        <strain evidence="1">CBS 525.71</strain>
    </source>
</reference>
<dbReference type="EMBL" id="MU006725">
    <property type="protein sequence ID" value="KAF2625441.1"/>
    <property type="molecule type" value="Genomic_DNA"/>
</dbReference>
<dbReference type="Proteomes" id="UP000799754">
    <property type="component" value="Unassembled WGS sequence"/>
</dbReference>
<protein>
    <submittedName>
        <fullName evidence="1">Uncharacterized protein</fullName>
    </submittedName>
</protein>
<comment type="caution">
    <text evidence="1">The sequence shown here is derived from an EMBL/GenBank/DDBJ whole genome shotgun (WGS) entry which is preliminary data.</text>
</comment>
<organism evidence="1 2">
    <name type="scientific">Macroventuria anomochaeta</name>
    <dbReference type="NCBI Taxonomy" id="301207"/>
    <lineage>
        <taxon>Eukaryota</taxon>
        <taxon>Fungi</taxon>
        <taxon>Dikarya</taxon>
        <taxon>Ascomycota</taxon>
        <taxon>Pezizomycotina</taxon>
        <taxon>Dothideomycetes</taxon>
        <taxon>Pleosporomycetidae</taxon>
        <taxon>Pleosporales</taxon>
        <taxon>Pleosporineae</taxon>
        <taxon>Didymellaceae</taxon>
        <taxon>Macroventuria</taxon>
    </lineage>
</organism>
<sequence length="78" mass="8669">MLVVLSCLVHSSSAPSGIQRVLPRSNTSRVGKPRQPSRREISKSKYNTFIFVYFYQIVPSSPFTTSRGINDRPGGLVV</sequence>
<keyword evidence="2" id="KW-1185">Reference proteome</keyword>
<accession>A0ACB6RU62</accession>
<evidence type="ECO:0000313" key="1">
    <source>
        <dbReference type="EMBL" id="KAF2625441.1"/>
    </source>
</evidence>
<name>A0ACB6RU62_9PLEO</name>
<gene>
    <name evidence="1" type="ORF">BU25DRAFT_112299</name>
</gene>